<keyword evidence="4 9" id="KW-0456">Lyase</keyword>
<name>D8JY36_HYPDA</name>
<dbReference type="InterPro" id="IPR003754">
    <property type="entry name" value="4pyrrol_synth_uPrphyn_synth"/>
</dbReference>
<dbReference type="PANTHER" id="PTHR38042">
    <property type="entry name" value="UROPORPHYRINOGEN-III SYNTHASE, CHLOROPLASTIC"/>
    <property type="match status" value="1"/>
</dbReference>
<reference evidence="12" key="1">
    <citation type="journal article" date="2011" name="J. Bacteriol.">
        <title>Genome sequences of eight morphologically diverse alphaproteobacteria.</title>
        <authorList>
            <consortium name="US DOE Joint Genome Institute"/>
            <person name="Brown P.J."/>
            <person name="Kysela D.T."/>
            <person name="Buechlein A."/>
            <person name="Hemmerich C."/>
            <person name="Brun Y.V."/>
        </authorList>
    </citation>
    <scope>NUCLEOTIDE SEQUENCE [LARGE SCALE GENOMIC DNA]</scope>
    <source>
        <strain evidence="12">ATCC 51888 / DSM 1869 / NCIB 11706 / TK 0415</strain>
    </source>
</reference>
<dbReference type="InterPro" id="IPR039793">
    <property type="entry name" value="UROS/Hem4"/>
</dbReference>
<dbReference type="GO" id="GO:0006782">
    <property type="term" value="P:protoporphyrinogen IX biosynthetic process"/>
    <property type="evidence" value="ECO:0007669"/>
    <property type="project" value="UniProtKB-UniRule"/>
</dbReference>
<dbReference type="KEGG" id="hdn:Hden_3449"/>
<dbReference type="UniPathway" id="UPA00251">
    <property type="reaction ID" value="UER00320"/>
</dbReference>
<evidence type="ECO:0000313" key="11">
    <source>
        <dbReference type="EMBL" id="ADJ25240.1"/>
    </source>
</evidence>
<dbReference type="HOGENOM" id="CLU_011276_10_1_5"/>
<dbReference type="Pfam" id="PF02602">
    <property type="entry name" value="HEM4"/>
    <property type="match status" value="1"/>
</dbReference>
<evidence type="ECO:0000256" key="6">
    <source>
        <dbReference type="ARBA" id="ARBA00037589"/>
    </source>
</evidence>
<evidence type="ECO:0000313" key="12">
    <source>
        <dbReference type="Proteomes" id="UP000002033"/>
    </source>
</evidence>
<evidence type="ECO:0000256" key="5">
    <source>
        <dbReference type="ARBA" id="ARBA00023244"/>
    </source>
</evidence>
<dbReference type="EMBL" id="CP002083">
    <property type="protein sequence ID" value="ADJ25240.1"/>
    <property type="molecule type" value="Genomic_DNA"/>
</dbReference>
<evidence type="ECO:0000256" key="1">
    <source>
        <dbReference type="ARBA" id="ARBA00004772"/>
    </source>
</evidence>
<gene>
    <name evidence="11" type="ordered locus">Hden_3449</name>
</gene>
<evidence type="ECO:0000256" key="8">
    <source>
        <dbReference type="ARBA" id="ARBA00048617"/>
    </source>
</evidence>
<dbReference type="Gene3D" id="3.40.50.10090">
    <property type="match status" value="2"/>
</dbReference>
<evidence type="ECO:0000256" key="3">
    <source>
        <dbReference type="ARBA" id="ARBA00013109"/>
    </source>
</evidence>
<evidence type="ECO:0000256" key="2">
    <source>
        <dbReference type="ARBA" id="ARBA00008133"/>
    </source>
</evidence>
<dbReference type="InterPro" id="IPR036108">
    <property type="entry name" value="4pyrrol_syn_uPrphyn_synt_sf"/>
</dbReference>
<comment type="similarity">
    <text evidence="2 9">Belongs to the uroporphyrinogen-III synthase family.</text>
</comment>
<dbReference type="AlphaFoldDB" id="D8JY36"/>
<comment type="catalytic activity">
    <reaction evidence="8 9">
        <text>hydroxymethylbilane = uroporphyrinogen III + H2O</text>
        <dbReference type="Rhea" id="RHEA:18965"/>
        <dbReference type="ChEBI" id="CHEBI:15377"/>
        <dbReference type="ChEBI" id="CHEBI:57308"/>
        <dbReference type="ChEBI" id="CHEBI:57845"/>
        <dbReference type="EC" id="4.2.1.75"/>
    </reaction>
</comment>
<keyword evidence="12" id="KW-1185">Reference proteome</keyword>
<dbReference type="CDD" id="cd06578">
    <property type="entry name" value="HemD"/>
    <property type="match status" value="1"/>
</dbReference>
<keyword evidence="5 9" id="KW-0627">Porphyrin biosynthesis</keyword>
<dbReference type="RefSeq" id="WP_013217399.1">
    <property type="nucleotide sequence ID" value="NC_014313.1"/>
</dbReference>
<dbReference type="Proteomes" id="UP000002033">
    <property type="component" value="Chromosome"/>
</dbReference>
<dbReference type="SUPFAM" id="SSF69618">
    <property type="entry name" value="HemD-like"/>
    <property type="match status" value="1"/>
</dbReference>
<dbReference type="GO" id="GO:0006780">
    <property type="term" value="P:uroporphyrinogen III biosynthetic process"/>
    <property type="evidence" value="ECO:0007669"/>
    <property type="project" value="UniProtKB-UniRule"/>
</dbReference>
<feature type="domain" description="Tetrapyrrole biosynthesis uroporphyrinogen III synthase" evidence="10">
    <location>
        <begin position="14"/>
        <end position="232"/>
    </location>
</feature>
<organism evidence="11 12">
    <name type="scientific">Hyphomicrobium denitrificans (strain ATCC 51888 / DSM 1869 / NCIMB 11706 / TK 0415)</name>
    <dbReference type="NCBI Taxonomy" id="582899"/>
    <lineage>
        <taxon>Bacteria</taxon>
        <taxon>Pseudomonadati</taxon>
        <taxon>Pseudomonadota</taxon>
        <taxon>Alphaproteobacteria</taxon>
        <taxon>Hyphomicrobiales</taxon>
        <taxon>Hyphomicrobiaceae</taxon>
        <taxon>Hyphomicrobium</taxon>
    </lineage>
</organism>
<comment type="pathway">
    <text evidence="1 9">Porphyrin-containing compound metabolism; protoporphyrin-IX biosynthesis; coproporphyrinogen-III from 5-aminolevulinate: step 3/4.</text>
</comment>
<dbReference type="STRING" id="582899.Hden_3449"/>
<evidence type="ECO:0000256" key="7">
    <source>
        <dbReference type="ARBA" id="ARBA00040167"/>
    </source>
</evidence>
<proteinExistence type="inferred from homology"/>
<sequence>MHVLVTRPKDDGETLKAELEQLGCKVTLEPLIRIVSNDIPATAIDETSTLIITSRNALRALAKSPALTRALTRPLLAVGPGTAALAREMGFTDIFEGPGTGAELVPEITRRSEAGGGAFVYLSADRMAFDVPSALAERGIAIRRVVAYRSVAAETLSPQVADALRDGAINVVVLMSPRTSETWAKIAPVAAKPNDLSDISYVCISEAVANVVKSELGPQAIIVANRPNHEEILIVLKRLAARPEAE</sequence>
<evidence type="ECO:0000256" key="9">
    <source>
        <dbReference type="RuleBase" id="RU366031"/>
    </source>
</evidence>
<accession>D8JY36</accession>
<dbReference type="EC" id="4.2.1.75" evidence="3 9"/>
<dbReference type="eggNOG" id="COG1587">
    <property type="taxonomic scope" value="Bacteria"/>
</dbReference>
<evidence type="ECO:0000256" key="4">
    <source>
        <dbReference type="ARBA" id="ARBA00023239"/>
    </source>
</evidence>
<evidence type="ECO:0000259" key="10">
    <source>
        <dbReference type="Pfam" id="PF02602"/>
    </source>
</evidence>
<dbReference type="PANTHER" id="PTHR38042:SF1">
    <property type="entry name" value="UROPORPHYRINOGEN-III SYNTHASE, CHLOROPLASTIC"/>
    <property type="match status" value="1"/>
</dbReference>
<dbReference type="OrthoDB" id="7163809at2"/>
<comment type="function">
    <text evidence="6 9">Catalyzes cyclization of the linear tetrapyrrole, hydroxymethylbilane, to the macrocyclic uroporphyrinogen III.</text>
</comment>
<dbReference type="GO" id="GO:0004852">
    <property type="term" value="F:uroporphyrinogen-III synthase activity"/>
    <property type="evidence" value="ECO:0007669"/>
    <property type="project" value="UniProtKB-UniRule"/>
</dbReference>
<protein>
    <recommendedName>
        <fullName evidence="7 9">Uroporphyrinogen-III synthase</fullName>
        <ecNumber evidence="3 9">4.2.1.75</ecNumber>
    </recommendedName>
</protein>